<organism evidence="3 4">
    <name type="scientific">Aeribacillus alveayuensis</name>
    <dbReference type="NCBI Taxonomy" id="279215"/>
    <lineage>
        <taxon>Bacteria</taxon>
        <taxon>Bacillati</taxon>
        <taxon>Bacillota</taxon>
        <taxon>Bacilli</taxon>
        <taxon>Bacillales</taxon>
        <taxon>Bacillaceae</taxon>
        <taxon>Aeribacillus</taxon>
    </lineage>
</organism>
<name>A0ABT9VQV8_9BACI</name>
<evidence type="ECO:0000256" key="2">
    <source>
        <dbReference type="SAM" id="Coils"/>
    </source>
</evidence>
<gene>
    <name evidence="3" type="ORF">J2S06_002455</name>
</gene>
<protein>
    <submittedName>
        <fullName evidence="3">Phage shock protein A</fullName>
    </submittedName>
</protein>
<comment type="similarity">
    <text evidence="1">Belongs to the PspA/Vipp/IM30 family.</text>
</comment>
<evidence type="ECO:0000313" key="4">
    <source>
        <dbReference type="Proteomes" id="UP001225646"/>
    </source>
</evidence>
<accession>A0ABT9VQV8</accession>
<dbReference type="RefSeq" id="WP_419152498.1">
    <property type="nucleotide sequence ID" value="NZ_JAUSTR010000014.1"/>
</dbReference>
<evidence type="ECO:0000313" key="3">
    <source>
        <dbReference type="EMBL" id="MDQ0163375.1"/>
    </source>
</evidence>
<feature type="coiled-coil region" evidence="2">
    <location>
        <begin position="96"/>
        <end position="137"/>
    </location>
</feature>
<sequence length="214" mass="25904">MGLFSRLKQVVEADLHDLLDQKEQKNPMAMLNHYLRQCEQEVEKVKKLVERHHTLKHQYEKEYEESVKMADKRKHQAAVAKEAGAQELYEFALTEQHQYEERAERILQLKEQAEKELEQLEQKYEQMKHKLKDMHVKKLELMGRENTARAHYRMNKVLEDNKYTEKAFSRFTEMERYLEELERKVKSRYFETTIDAKIAQLEKELKTKETISNE</sequence>
<dbReference type="InterPro" id="IPR007157">
    <property type="entry name" value="PspA_VIPP1"/>
</dbReference>
<comment type="caution">
    <text evidence="3">The sequence shown here is derived from an EMBL/GenBank/DDBJ whole genome shotgun (WGS) entry which is preliminary data.</text>
</comment>
<keyword evidence="2" id="KW-0175">Coiled coil</keyword>
<reference evidence="3 4" key="1">
    <citation type="submission" date="2023-07" db="EMBL/GenBank/DDBJ databases">
        <title>Genomic Encyclopedia of Type Strains, Phase IV (KMG-IV): sequencing the most valuable type-strain genomes for metagenomic binning, comparative biology and taxonomic classification.</title>
        <authorList>
            <person name="Goeker M."/>
        </authorList>
    </citation>
    <scope>NUCLEOTIDE SEQUENCE [LARGE SCALE GENOMIC DNA]</scope>
    <source>
        <strain evidence="3 4">DSM 19092</strain>
    </source>
</reference>
<dbReference type="PANTHER" id="PTHR31088">
    <property type="entry name" value="MEMBRANE-ASSOCIATED PROTEIN VIPP1, CHLOROPLASTIC"/>
    <property type="match status" value="1"/>
</dbReference>
<proteinExistence type="inferred from homology"/>
<dbReference type="EMBL" id="JAUSTR010000014">
    <property type="protein sequence ID" value="MDQ0163375.1"/>
    <property type="molecule type" value="Genomic_DNA"/>
</dbReference>
<keyword evidence="4" id="KW-1185">Reference proteome</keyword>
<dbReference type="Pfam" id="PF04012">
    <property type="entry name" value="PspA_IM30"/>
    <property type="match status" value="1"/>
</dbReference>
<dbReference type="PANTHER" id="PTHR31088:SF6">
    <property type="entry name" value="PHAGE SHOCK PROTEIN A"/>
    <property type="match status" value="1"/>
</dbReference>
<dbReference type="Proteomes" id="UP001225646">
    <property type="component" value="Unassembled WGS sequence"/>
</dbReference>
<evidence type="ECO:0000256" key="1">
    <source>
        <dbReference type="ARBA" id="ARBA00043985"/>
    </source>
</evidence>